<dbReference type="GO" id="GO:0000082">
    <property type="term" value="P:G1/S transition of mitotic cell cycle"/>
    <property type="evidence" value="ECO:0007669"/>
    <property type="project" value="TreeGrafter"/>
</dbReference>
<keyword evidence="8" id="KW-0808">Transferase</keyword>
<evidence type="ECO:0000256" key="2">
    <source>
        <dbReference type="ARBA" id="ARBA00006485"/>
    </source>
</evidence>
<evidence type="ECO:0000256" key="9">
    <source>
        <dbReference type="ARBA" id="ARBA00022741"/>
    </source>
</evidence>
<dbReference type="EnsemblMetazoa" id="XM_021051175.2">
    <property type="protein sequence ID" value="XP_020906834.1"/>
    <property type="gene ID" value="LOC110244942"/>
</dbReference>
<evidence type="ECO:0000256" key="13">
    <source>
        <dbReference type="ARBA" id="ARBA00047811"/>
    </source>
</evidence>
<dbReference type="GO" id="GO:0004693">
    <property type="term" value="F:cyclin-dependent protein serine/threonine kinase activity"/>
    <property type="evidence" value="ECO:0007669"/>
    <property type="project" value="UniProtKB-EC"/>
</dbReference>
<dbReference type="GO" id="GO:0051301">
    <property type="term" value="P:cell division"/>
    <property type="evidence" value="ECO:0007669"/>
    <property type="project" value="UniProtKB-KW"/>
</dbReference>
<feature type="domain" description="Protein kinase" evidence="18">
    <location>
        <begin position="5"/>
        <end position="293"/>
    </location>
</feature>
<dbReference type="InterPro" id="IPR017441">
    <property type="entry name" value="Protein_kinase_ATP_BS"/>
</dbReference>
<reference evidence="19" key="1">
    <citation type="submission" date="2022-11" db="UniProtKB">
        <authorList>
            <consortium name="EnsemblMetazoa"/>
        </authorList>
    </citation>
    <scope>IDENTIFICATION</scope>
</reference>
<dbReference type="GO" id="GO:0007165">
    <property type="term" value="P:signal transduction"/>
    <property type="evidence" value="ECO:0007669"/>
    <property type="project" value="TreeGrafter"/>
</dbReference>
<dbReference type="Gene3D" id="1.10.510.10">
    <property type="entry name" value="Transferase(Phosphotransferase) domain 1"/>
    <property type="match status" value="1"/>
</dbReference>
<dbReference type="PROSITE" id="PS00108">
    <property type="entry name" value="PROTEIN_KINASE_ST"/>
    <property type="match status" value="1"/>
</dbReference>
<dbReference type="GO" id="GO:0000307">
    <property type="term" value="C:cyclin-dependent protein kinase holoenzyme complex"/>
    <property type="evidence" value="ECO:0007669"/>
    <property type="project" value="TreeGrafter"/>
</dbReference>
<evidence type="ECO:0000256" key="14">
    <source>
        <dbReference type="ARBA" id="ARBA00048367"/>
    </source>
</evidence>
<dbReference type="FunFam" id="3.30.200.20:FF:000124">
    <property type="entry name" value="Cyclin-dependent kinase 4"/>
    <property type="match status" value="1"/>
</dbReference>
<dbReference type="GO" id="GO:0010389">
    <property type="term" value="P:regulation of G2/M transition of mitotic cell cycle"/>
    <property type="evidence" value="ECO:0007669"/>
    <property type="project" value="TreeGrafter"/>
</dbReference>
<evidence type="ECO:0000256" key="5">
    <source>
        <dbReference type="ARBA" id="ARBA00022527"/>
    </source>
</evidence>
<dbReference type="PANTHER" id="PTHR24056">
    <property type="entry name" value="CELL DIVISION PROTEIN KINASE"/>
    <property type="match status" value="1"/>
</dbReference>
<dbReference type="RefSeq" id="XP_020906834.1">
    <property type="nucleotide sequence ID" value="XM_021051175.2"/>
</dbReference>
<dbReference type="GO" id="GO:0005634">
    <property type="term" value="C:nucleus"/>
    <property type="evidence" value="ECO:0007669"/>
    <property type="project" value="TreeGrafter"/>
</dbReference>
<evidence type="ECO:0000256" key="15">
    <source>
        <dbReference type="PROSITE-ProRule" id="PRU10141"/>
    </source>
</evidence>
<comment type="subcellular location">
    <subcellularLocation>
        <location evidence="1">Cytoplasm</location>
    </subcellularLocation>
</comment>
<dbReference type="GO" id="GO:0030332">
    <property type="term" value="F:cyclin binding"/>
    <property type="evidence" value="ECO:0007669"/>
    <property type="project" value="TreeGrafter"/>
</dbReference>
<feature type="region of interest" description="Disordered" evidence="17">
    <location>
        <begin position="296"/>
        <end position="315"/>
    </location>
</feature>
<evidence type="ECO:0000256" key="4">
    <source>
        <dbReference type="ARBA" id="ARBA00022490"/>
    </source>
</evidence>
<dbReference type="InterPro" id="IPR008271">
    <property type="entry name" value="Ser/Thr_kinase_AS"/>
</dbReference>
<dbReference type="KEGG" id="epa:110244942"/>
<evidence type="ECO:0000256" key="1">
    <source>
        <dbReference type="ARBA" id="ARBA00004496"/>
    </source>
</evidence>
<evidence type="ECO:0000313" key="20">
    <source>
        <dbReference type="Proteomes" id="UP000887567"/>
    </source>
</evidence>
<accession>A0A913XND4</accession>
<evidence type="ECO:0000313" key="19">
    <source>
        <dbReference type="EnsemblMetazoa" id="XP_020906834.1"/>
    </source>
</evidence>
<comment type="catalytic activity">
    <reaction evidence="14">
        <text>L-seryl-[protein] + ATP = O-phospho-L-seryl-[protein] + ADP + H(+)</text>
        <dbReference type="Rhea" id="RHEA:17989"/>
        <dbReference type="Rhea" id="RHEA-COMP:9863"/>
        <dbReference type="Rhea" id="RHEA-COMP:11604"/>
        <dbReference type="ChEBI" id="CHEBI:15378"/>
        <dbReference type="ChEBI" id="CHEBI:29999"/>
        <dbReference type="ChEBI" id="CHEBI:30616"/>
        <dbReference type="ChEBI" id="CHEBI:83421"/>
        <dbReference type="ChEBI" id="CHEBI:456216"/>
        <dbReference type="EC" id="2.7.11.22"/>
    </reaction>
</comment>
<organism evidence="19 20">
    <name type="scientific">Exaiptasia diaphana</name>
    <name type="common">Tropical sea anemone</name>
    <name type="synonym">Aiptasia pulchella</name>
    <dbReference type="NCBI Taxonomy" id="2652724"/>
    <lineage>
        <taxon>Eukaryota</taxon>
        <taxon>Metazoa</taxon>
        <taxon>Cnidaria</taxon>
        <taxon>Anthozoa</taxon>
        <taxon>Hexacorallia</taxon>
        <taxon>Actiniaria</taxon>
        <taxon>Aiptasiidae</taxon>
        <taxon>Exaiptasia</taxon>
    </lineage>
</organism>
<dbReference type="GO" id="GO:0005737">
    <property type="term" value="C:cytoplasm"/>
    <property type="evidence" value="ECO:0007669"/>
    <property type="project" value="UniProtKB-SubCell"/>
</dbReference>
<dbReference type="PANTHER" id="PTHR24056:SF472">
    <property type="entry name" value="CYCLIN-DEPENDENT KINASE 4, ISOFORM A"/>
    <property type="match status" value="1"/>
</dbReference>
<name>A0A913XND4_EXADI</name>
<keyword evidence="12" id="KW-0131">Cell cycle</keyword>
<evidence type="ECO:0000259" key="18">
    <source>
        <dbReference type="PROSITE" id="PS50011"/>
    </source>
</evidence>
<evidence type="ECO:0000256" key="11">
    <source>
        <dbReference type="ARBA" id="ARBA00022840"/>
    </source>
</evidence>
<sequence>MAKNYEEIAEIGTGAFGTVYKAKDLKNDGQFVALKRVRIINTEDGIPLSTIREIALLKQIDHCAHPNVVRILDVFHIPMVLMKEIHLNLVFEHVEQDLAAYIDDCPPPGISEWKAKDISYQLLNGVDFLHTHRIVHRDLKPQNILITGDGQVKIADFGLARVYKDAMALTSVVVTLWYRAPEVLLQCSYATAVDIWSVACIMAELYNRSPLFEGKSEMNQLAKIFSVIGLPPQEEWPQGVSVPWTSFHNYNAEPLENIIYEMCPDGIDLLKKILVFQGKDRPSACEAMQHKFFHEFNQDNDKENSQSNSNTSNQH</sequence>
<dbReference type="Proteomes" id="UP000887567">
    <property type="component" value="Unplaced"/>
</dbReference>
<dbReference type="CDD" id="cd07838">
    <property type="entry name" value="STKc_CDK4_6_like"/>
    <property type="match status" value="1"/>
</dbReference>
<proteinExistence type="inferred from homology"/>
<dbReference type="InterPro" id="IPR011009">
    <property type="entry name" value="Kinase-like_dom_sf"/>
</dbReference>
<evidence type="ECO:0000256" key="17">
    <source>
        <dbReference type="SAM" id="MobiDB-lite"/>
    </source>
</evidence>
<keyword evidence="4" id="KW-0963">Cytoplasm</keyword>
<feature type="binding site" evidence="15">
    <location>
        <position position="35"/>
    </location>
    <ligand>
        <name>ATP</name>
        <dbReference type="ChEBI" id="CHEBI:30616"/>
    </ligand>
</feature>
<evidence type="ECO:0000256" key="10">
    <source>
        <dbReference type="ARBA" id="ARBA00022777"/>
    </source>
</evidence>
<feature type="compositionally biased region" description="Low complexity" evidence="17">
    <location>
        <begin position="305"/>
        <end position="315"/>
    </location>
</feature>
<evidence type="ECO:0000256" key="6">
    <source>
        <dbReference type="ARBA" id="ARBA00022553"/>
    </source>
</evidence>
<dbReference type="InterPro" id="IPR000719">
    <property type="entry name" value="Prot_kinase_dom"/>
</dbReference>
<keyword evidence="11 15" id="KW-0067">ATP-binding</keyword>
<comment type="catalytic activity">
    <reaction evidence="13">
        <text>L-threonyl-[protein] + ATP = O-phospho-L-threonyl-[protein] + ADP + H(+)</text>
        <dbReference type="Rhea" id="RHEA:46608"/>
        <dbReference type="Rhea" id="RHEA-COMP:11060"/>
        <dbReference type="Rhea" id="RHEA-COMP:11605"/>
        <dbReference type="ChEBI" id="CHEBI:15378"/>
        <dbReference type="ChEBI" id="CHEBI:30013"/>
        <dbReference type="ChEBI" id="CHEBI:30616"/>
        <dbReference type="ChEBI" id="CHEBI:61977"/>
        <dbReference type="ChEBI" id="CHEBI:456216"/>
        <dbReference type="EC" id="2.7.11.22"/>
    </reaction>
</comment>
<keyword evidence="20" id="KW-1185">Reference proteome</keyword>
<evidence type="ECO:0000256" key="7">
    <source>
        <dbReference type="ARBA" id="ARBA00022618"/>
    </source>
</evidence>
<evidence type="ECO:0000256" key="16">
    <source>
        <dbReference type="RuleBase" id="RU000304"/>
    </source>
</evidence>
<dbReference type="PROSITE" id="PS00107">
    <property type="entry name" value="PROTEIN_KINASE_ATP"/>
    <property type="match status" value="1"/>
</dbReference>
<dbReference type="PROSITE" id="PS50011">
    <property type="entry name" value="PROTEIN_KINASE_DOM"/>
    <property type="match status" value="1"/>
</dbReference>
<dbReference type="OrthoDB" id="1732493at2759"/>
<keyword evidence="6" id="KW-0597">Phosphoprotein</keyword>
<dbReference type="Gene3D" id="3.30.200.20">
    <property type="entry name" value="Phosphorylase Kinase, domain 1"/>
    <property type="match status" value="1"/>
</dbReference>
<dbReference type="FunFam" id="1.10.510.10:FF:000205">
    <property type="entry name" value="Cyclin-dependent kinase 6"/>
    <property type="match status" value="1"/>
</dbReference>
<protein>
    <recommendedName>
        <fullName evidence="3">cyclin-dependent kinase</fullName>
        <ecNumber evidence="3">2.7.11.22</ecNumber>
    </recommendedName>
</protein>
<keyword evidence="9 15" id="KW-0547">Nucleotide-binding</keyword>
<dbReference type="OMA" id="IMDYCTS"/>
<evidence type="ECO:0000256" key="12">
    <source>
        <dbReference type="ARBA" id="ARBA00023306"/>
    </source>
</evidence>
<keyword evidence="10" id="KW-0418">Kinase</keyword>
<keyword evidence="7" id="KW-0132">Cell division</keyword>
<evidence type="ECO:0000256" key="3">
    <source>
        <dbReference type="ARBA" id="ARBA00012425"/>
    </source>
</evidence>
<dbReference type="AlphaFoldDB" id="A0A913XND4"/>
<dbReference type="SMART" id="SM00220">
    <property type="entry name" value="S_TKc"/>
    <property type="match status" value="1"/>
</dbReference>
<dbReference type="InterPro" id="IPR050108">
    <property type="entry name" value="CDK"/>
</dbReference>
<keyword evidence="5 16" id="KW-0723">Serine/threonine-protein kinase</keyword>
<dbReference type="EC" id="2.7.11.22" evidence="3"/>
<dbReference type="GO" id="GO:0005524">
    <property type="term" value="F:ATP binding"/>
    <property type="evidence" value="ECO:0007669"/>
    <property type="project" value="UniProtKB-UniRule"/>
</dbReference>
<dbReference type="SUPFAM" id="SSF56112">
    <property type="entry name" value="Protein kinase-like (PK-like)"/>
    <property type="match status" value="1"/>
</dbReference>
<dbReference type="Pfam" id="PF00069">
    <property type="entry name" value="Pkinase"/>
    <property type="match status" value="1"/>
</dbReference>
<dbReference type="GeneID" id="110244942"/>
<evidence type="ECO:0000256" key="8">
    <source>
        <dbReference type="ARBA" id="ARBA00022679"/>
    </source>
</evidence>
<dbReference type="GO" id="GO:0010468">
    <property type="term" value="P:regulation of gene expression"/>
    <property type="evidence" value="ECO:0007669"/>
    <property type="project" value="TreeGrafter"/>
</dbReference>
<comment type="similarity">
    <text evidence="2">Belongs to the protein kinase superfamily. CMGC Ser/Thr protein kinase family. CDC2/CDKX subfamily.</text>
</comment>